<dbReference type="SUPFAM" id="SSF52788">
    <property type="entry name" value="Phosphotyrosine protein phosphatases I"/>
    <property type="match status" value="1"/>
</dbReference>
<protein>
    <submittedName>
        <fullName evidence="3">Arsenate reductase</fullName>
    </submittedName>
</protein>
<dbReference type="CDD" id="cd16345">
    <property type="entry name" value="LMWP_ArsC"/>
    <property type="match status" value="1"/>
</dbReference>
<evidence type="ECO:0000313" key="4">
    <source>
        <dbReference type="Proteomes" id="UP000198744"/>
    </source>
</evidence>
<gene>
    <name evidence="3" type="ORF">SAMN04489760_10835</name>
</gene>
<evidence type="ECO:0000259" key="2">
    <source>
        <dbReference type="SMART" id="SM00226"/>
    </source>
</evidence>
<keyword evidence="4" id="KW-1185">Reference proteome</keyword>
<proteinExistence type="predicted"/>
<dbReference type="Pfam" id="PF01451">
    <property type="entry name" value="LMWPc"/>
    <property type="match status" value="1"/>
</dbReference>
<dbReference type="InterPro" id="IPR023485">
    <property type="entry name" value="Ptyr_pPase"/>
</dbReference>
<dbReference type="PANTHER" id="PTHR43428:SF1">
    <property type="entry name" value="ARSENATE REDUCTASE"/>
    <property type="match status" value="1"/>
</dbReference>
<dbReference type="PANTHER" id="PTHR43428">
    <property type="entry name" value="ARSENATE REDUCTASE"/>
    <property type="match status" value="1"/>
</dbReference>
<accession>A0A1H7WX68</accession>
<dbReference type="InterPro" id="IPR036196">
    <property type="entry name" value="Ptyr_pPase_sf"/>
</dbReference>
<dbReference type="RefSeq" id="WP_093883041.1">
    <property type="nucleotide sequence ID" value="NZ_FOBS01000008.1"/>
</dbReference>
<dbReference type="Proteomes" id="UP000198744">
    <property type="component" value="Unassembled WGS sequence"/>
</dbReference>
<evidence type="ECO:0000313" key="3">
    <source>
        <dbReference type="EMBL" id="SEM25459.1"/>
    </source>
</evidence>
<dbReference type="STRING" id="43775.SAMN04489760_10835"/>
<dbReference type="AlphaFoldDB" id="A0A1H7WX68"/>
<sequence length="145" mass="16297">MPKIKVLFLCTGNSARSQMAEALLRHFAGDLFEVFSAGLGPQGIHPLTTQVMKEIGISLADHYSKPVGEYMGKTHFGYLITVCSAAEERCPAVFPGISQRLHWPFDDPAACTGPQDEKLQKFREVRDDISRKIQTWLAEFQKDQR</sequence>
<organism evidence="3 4">
    <name type="scientific">Syntrophus gentianae</name>
    <dbReference type="NCBI Taxonomy" id="43775"/>
    <lineage>
        <taxon>Bacteria</taxon>
        <taxon>Pseudomonadati</taxon>
        <taxon>Thermodesulfobacteriota</taxon>
        <taxon>Syntrophia</taxon>
        <taxon>Syntrophales</taxon>
        <taxon>Syntrophaceae</taxon>
        <taxon>Syntrophus</taxon>
    </lineage>
</organism>
<dbReference type="OrthoDB" id="9784339at2"/>
<dbReference type="SMART" id="SM00226">
    <property type="entry name" value="LMWPc"/>
    <property type="match status" value="1"/>
</dbReference>
<feature type="domain" description="Phosphotyrosine protein phosphatase I" evidence="2">
    <location>
        <begin position="4"/>
        <end position="139"/>
    </location>
</feature>
<dbReference type="Gene3D" id="3.40.50.2300">
    <property type="match status" value="1"/>
</dbReference>
<keyword evidence="1" id="KW-0059">Arsenical resistance</keyword>
<evidence type="ECO:0000256" key="1">
    <source>
        <dbReference type="ARBA" id="ARBA00022849"/>
    </source>
</evidence>
<dbReference type="EMBL" id="FOBS01000008">
    <property type="protein sequence ID" value="SEM25459.1"/>
    <property type="molecule type" value="Genomic_DNA"/>
</dbReference>
<name>A0A1H7WX68_9BACT</name>
<reference evidence="3 4" key="1">
    <citation type="submission" date="2016-10" db="EMBL/GenBank/DDBJ databases">
        <authorList>
            <person name="de Groot N.N."/>
        </authorList>
    </citation>
    <scope>NUCLEOTIDE SEQUENCE [LARGE SCALE GENOMIC DNA]</scope>
    <source>
        <strain evidence="3 4">DSM 8423</strain>
    </source>
</reference>
<dbReference type="GO" id="GO:0046685">
    <property type="term" value="P:response to arsenic-containing substance"/>
    <property type="evidence" value="ECO:0007669"/>
    <property type="project" value="UniProtKB-KW"/>
</dbReference>